<dbReference type="Proteomes" id="UP001589609">
    <property type="component" value="Unassembled WGS sequence"/>
</dbReference>
<name>A0ABV5WA77_9BACI</name>
<comment type="caution">
    <text evidence="1">The sequence shown here is derived from an EMBL/GenBank/DDBJ whole genome shotgun (WGS) entry which is preliminary data.</text>
</comment>
<gene>
    <name evidence="1" type="ORF">ACFFMS_01690</name>
</gene>
<dbReference type="EMBL" id="JBHMAF010000008">
    <property type="protein sequence ID" value="MFB9757267.1"/>
    <property type="molecule type" value="Genomic_DNA"/>
</dbReference>
<evidence type="ECO:0000313" key="2">
    <source>
        <dbReference type="Proteomes" id="UP001589609"/>
    </source>
</evidence>
<sequence length="170" mass="19704">MPSNPELESKKWLAAYKPTTHRLRSDFTETIRAMNQRAASQLQYAGVQEGSRAFLGAGMVIEWLQHDGSWGMIAKVNMKQMDETLAERFQSLTEAACFVAVYTWWYQYGRKVRISDIGDMICCSDDIHQGEKYLIVELLSMRYTEYRADLTLIDRHGRVLAYWKEMSGSR</sequence>
<evidence type="ECO:0000313" key="1">
    <source>
        <dbReference type="EMBL" id="MFB9757267.1"/>
    </source>
</evidence>
<proteinExistence type="predicted"/>
<organism evidence="1 2">
    <name type="scientific">Ectobacillus funiculus</name>
    <dbReference type="NCBI Taxonomy" id="137993"/>
    <lineage>
        <taxon>Bacteria</taxon>
        <taxon>Bacillati</taxon>
        <taxon>Bacillota</taxon>
        <taxon>Bacilli</taxon>
        <taxon>Bacillales</taxon>
        <taxon>Bacillaceae</taxon>
        <taxon>Ectobacillus</taxon>
    </lineage>
</organism>
<keyword evidence="2" id="KW-1185">Reference proteome</keyword>
<reference evidence="1 2" key="1">
    <citation type="submission" date="2024-09" db="EMBL/GenBank/DDBJ databases">
        <authorList>
            <person name="Sun Q."/>
            <person name="Mori K."/>
        </authorList>
    </citation>
    <scope>NUCLEOTIDE SEQUENCE [LARGE SCALE GENOMIC DNA]</scope>
    <source>
        <strain evidence="1 2">JCM 11201</strain>
    </source>
</reference>
<accession>A0ABV5WA77</accession>
<protein>
    <submittedName>
        <fullName evidence="1">Uncharacterized protein</fullName>
    </submittedName>
</protein>